<sequence length="42" mass="4870">MNNVFFIHLNGSILLEFENMFKLVAYRCFLKNQLAPGKTIPP</sequence>
<dbReference type="Proteomes" id="UP000556700">
    <property type="component" value="Unassembled WGS sequence"/>
</dbReference>
<evidence type="ECO:0000313" key="2">
    <source>
        <dbReference type="Proteomes" id="UP000556700"/>
    </source>
</evidence>
<reference evidence="1 2" key="1">
    <citation type="submission" date="2020-06" db="EMBL/GenBank/DDBJ databases">
        <authorList>
            <person name="Criscuolo A."/>
        </authorList>
    </citation>
    <scope>NUCLEOTIDE SEQUENCE [LARGE SCALE GENOMIC DNA]</scope>
    <source>
        <strain evidence="2">CIP 110025</strain>
    </source>
</reference>
<keyword evidence="2" id="KW-1185">Reference proteome</keyword>
<gene>
    <name evidence="1" type="ORF">FLACHUCJ7_01132</name>
</gene>
<organism evidence="1 2">
    <name type="scientific">Flavobacterium chungangense</name>
    <dbReference type="NCBI Taxonomy" id="554283"/>
    <lineage>
        <taxon>Bacteria</taxon>
        <taxon>Pseudomonadati</taxon>
        <taxon>Bacteroidota</taxon>
        <taxon>Flavobacteriia</taxon>
        <taxon>Flavobacteriales</taxon>
        <taxon>Flavobacteriaceae</taxon>
        <taxon>Flavobacterium</taxon>
    </lineage>
</organism>
<protein>
    <submittedName>
        <fullName evidence="1">Uncharacterized protein</fullName>
    </submittedName>
</protein>
<dbReference type="AlphaFoldDB" id="A0A6V6YTW2"/>
<name>A0A6V6YTW2_9FLAO</name>
<dbReference type="EMBL" id="CAIJDO010000098">
    <property type="protein sequence ID" value="CAD0002931.1"/>
    <property type="molecule type" value="Genomic_DNA"/>
</dbReference>
<comment type="caution">
    <text evidence="1">The sequence shown here is derived from an EMBL/GenBank/DDBJ whole genome shotgun (WGS) entry which is preliminary data.</text>
</comment>
<proteinExistence type="predicted"/>
<accession>A0A6V6YTW2</accession>
<evidence type="ECO:0000313" key="1">
    <source>
        <dbReference type="EMBL" id="CAD0002931.1"/>
    </source>
</evidence>